<evidence type="ECO:0000259" key="6">
    <source>
        <dbReference type="Pfam" id="PF07993"/>
    </source>
</evidence>
<evidence type="ECO:0000313" key="8">
    <source>
        <dbReference type="Proteomes" id="UP000037510"/>
    </source>
</evidence>
<sequence length="383" mass="43557">GDVGQLDLGISPEDRTKLINEVEVIFHGAATVRFDEPLKTAVEINVRGTREMCKLARACTKLKAMVHISTAYSNCIQQEIDEKFYESPLPGDKLIDLVETMDVKVINNITPGLLGDYPNTYAYTKASAEDVVQKYSKGLPVALFRPSIGAGVGLLHVLNCNPKALADLVPGDMVVNACIATAWKTAKEYPGNHEDAPPLDLPPPVYNYVSKIHEIQRSVRLRRAQHSGSVLLPVSPDSVQIFIHSLLFLPALGPRVHYRRDRPSYWEEAYAYRKIDKFSEVIGYFAMRQWKFHNKNTQSLYKELCEADKHNFDFDMAGIDWSDYFFSYVRGIRVYLLKDPVETVPAAIKKHYKLKLTHYFFCTVLSLIVLRVFWVLLKSMFSF</sequence>
<evidence type="ECO:0000256" key="4">
    <source>
        <dbReference type="RuleBase" id="RU363097"/>
    </source>
</evidence>
<dbReference type="GO" id="GO:0080019">
    <property type="term" value="F:alcohol-forming very long-chain fatty acyl-CoA reductase activity"/>
    <property type="evidence" value="ECO:0007669"/>
    <property type="project" value="InterPro"/>
</dbReference>
<dbReference type="PANTHER" id="PTHR11011:SF60">
    <property type="entry name" value="FATTY ACYL-COA REDUCTASE-RELATED"/>
    <property type="match status" value="1"/>
</dbReference>
<protein>
    <recommendedName>
        <fullName evidence="4">Fatty acyl-CoA reductase</fullName>
        <ecNumber evidence="4">1.2.1.84</ecNumber>
    </recommendedName>
</protein>
<dbReference type="EC" id="1.2.1.84" evidence="4"/>
<dbReference type="CDD" id="cd09071">
    <property type="entry name" value="FAR_C"/>
    <property type="match status" value="1"/>
</dbReference>
<keyword evidence="3 4" id="KW-0443">Lipid metabolism</keyword>
<feature type="transmembrane region" description="Helical" evidence="4">
    <location>
        <begin position="358"/>
        <end position="377"/>
    </location>
</feature>
<dbReference type="CDD" id="cd05236">
    <property type="entry name" value="FAR-N_SDR_e"/>
    <property type="match status" value="1"/>
</dbReference>
<feature type="domain" description="Thioester reductase (TE)" evidence="6">
    <location>
        <begin position="1"/>
        <end position="148"/>
    </location>
</feature>
<comment type="catalytic activity">
    <reaction evidence="4">
        <text>a long-chain fatty acyl-CoA + 2 NADPH + 2 H(+) = a long-chain primary fatty alcohol + 2 NADP(+) + CoA</text>
        <dbReference type="Rhea" id="RHEA:52716"/>
        <dbReference type="ChEBI" id="CHEBI:15378"/>
        <dbReference type="ChEBI" id="CHEBI:57287"/>
        <dbReference type="ChEBI" id="CHEBI:57783"/>
        <dbReference type="ChEBI" id="CHEBI:58349"/>
        <dbReference type="ChEBI" id="CHEBI:77396"/>
        <dbReference type="ChEBI" id="CHEBI:83139"/>
        <dbReference type="EC" id="1.2.1.84"/>
    </reaction>
</comment>
<evidence type="ECO:0000256" key="1">
    <source>
        <dbReference type="ARBA" id="ARBA00005928"/>
    </source>
</evidence>
<dbReference type="InterPro" id="IPR026055">
    <property type="entry name" value="FAR"/>
</dbReference>
<reference evidence="7 8" key="1">
    <citation type="journal article" date="2015" name="Genome Biol. Evol.">
        <title>The genome of winter moth (Operophtera brumata) provides a genomic perspective on sexual dimorphism and phenology.</title>
        <authorList>
            <person name="Derks M.F."/>
            <person name="Smit S."/>
            <person name="Salis L."/>
            <person name="Schijlen E."/>
            <person name="Bossers A."/>
            <person name="Mateman C."/>
            <person name="Pijl A.S."/>
            <person name="de Ridder D."/>
            <person name="Groenen M.A."/>
            <person name="Visser M.E."/>
            <person name="Megens H.J."/>
        </authorList>
    </citation>
    <scope>NUCLEOTIDE SEQUENCE [LARGE SCALE GENOMIC DNA]</scope>
    <source>
        <strain evidence="7">WM2013NL</strain>
        <tissue evidence="7">Head and thorax</tissue>
    </source>
</reference>
<keyword evidence="4" id="KW-0560">Oxidoreductase</keyword>
<dbReference type="GO" id="GO:0005777">
    <property type="term" value="C:peroxisome"/>
    <property type="evidence" value="ECO:0007669"/>
    <property type="project" value="TreeGrafter"/>
</dbReference>
<dbReference type="InterPro" id="IPR036291">
    <property type="entry name" value="NAD(P)-bd_dom_sf"/>
</dbReference>
<keyword evidence="8" id="KW-1185">Reference proteome</keyword>
<evidence type="ECO:0000259" key="5">
    <source>
        <dbReference type="Pfam" id="PF03015"/>
    </source>
</evidence>
<name>A0A0L7LSQ4_OPEBR</name>
<dbReference type="Pfam" id="PF03015">
    <property type="entry name" value="Sterile"/>
    <property type="match status" value="1"/>
</dbReference>
<dbReference type="Pfam" id="PF07993">
    <property type="entry name" value="NAD_binding_4"/>
    <property type="match status" value="1"/>
</dbReference>
<feature type="non-terminal residue" evidence="7">
    <location>
        <position position="1"/>
    </location>
</feature>
<dbReference type="GO" id="GO:0102965">
    <property type="term" value="F:alcohol-forming long-chain fatty acyl-CoA reductase activity"/>
    <property type="evidence" value="ECO:0007669"/>
    <property type="project" value="UniProtKB-EC"/>
</dbReference>
<comment type="caution">
    <text evidence="7">The sequence shown here is derived from an EMBL/GenBank/DDBJ whole genome shotgun (WGS) entry which is preliminary data.</text>
</comment>
<dbReference type="STRING" id="104452.A0A0L7LSQ4"/>
<comment type="similarity">
    <text evidence="1 4">Belongs to the fatty acyl-CoA reductase family.</text>
</comment>
<feature type="domain" description="Fatty acyl-CoA reductase C-terminal" evidence="5">
    <location>
        <begin position="271"/>
        <end position="339"/>
    </location>
</feature>
<dbReference type="Proteomes" id="UP000037510">
    <property type="component" value="Unassembled WGS sequence"/>
</dbReference>
<keyword evidence="4" id="KW-1133">Transmembrane helix</keyword>
<proteinExistence type="inferred from homology"/>
<dbReference type="EMBL" id="JTDY01000164">
    <property type="protein sequence ID" value="KOB78495.1"/>
    <property type="molecule type" value="Genomic_DNA"/>
</dbReference>
<dbReference type="PANTHER" id="PTHR11011">
    <property type="entry name" value="MALE STERILITY PROTEIN 2-RELATED"/>
    <property type="match status" value="1"/>
</dbReference>
<dbReference type="InterPro" id="IPR033640">
    <property type="entry name" value="FAR_C"/>
</dbReference>
<accession>A0A0L7LSQ4</accession>
<evidence type="ECO:0000256" key="3">
    <source>
        <dbReference type="ARBA" id="ARBA00023098"/>
    </source>
</evidence>
<keyword evidence="4" id="KW-0812">Transmembrane</keyword>
<evidence type="ECO:0000313" key="7">
    <source>
        <dbReference type="EMBL" id="KOB78495.1"/>
    </source>
</evidence>
<keyword evidence="4" id="KW-0521">NADP</keyword>
<evidence type="ECO:0000256" key="2">
    <source>
        <dbReference type="ARBA" id="ARBA00022516"/>
    </source>
</evidence>
<dbReference type="Gene3D" id="3.40.50.720">
    <property type="entry name" value="NAD(P)-binding Rossmann-like Domain"/>
    <property type="match status" value="1"/>
</dbReference>
<organism evidence="7 8">
    <name type="scientific">Operophtera brumata</name>
    <name type="common">Winter moth</name>
    <name type="synonym">Phalaena brumata</name>
    <dbReference type="NCBI Taxonomy" id="104452"/>
    <lineage>
        <taxon>Eukaryota</taxon>
        <taxon>Metazoa</taxon>
        <taxon>Ecdysozoa</taxon>
        <taxon>Arthropoda</taxon>
        <taxon>Hexapoda</taxon>
        <taxon>Insecta</taxon>
        <taxon>Pterygota</taxon>
        <taxon>Neoptera</taxon>
        <taxon>Endopterygota</taxon>
        <taxon>Lepidoptera</taxon>
        <taxon>Glossata</taxon>
        <taxon>Ditrysia</taxon>
        <taxon>Geometroidea</taxon>
        <taxon>Geometridae</taxon>
        <taxon>Larentiinae</taxon>
        <taxon>Operophtera</taxon>
    </lineage>
</organism>
<dbReference type="GO" id="GO:0035336">
    <property type="term" value="P:long-chain fatty-acyl-CoA metabolic process"/>
    <property type="evidence" value="ECO:0007669"/>
    <property type="project" value="TreeGrafter"/>
</dbReference>
<dbReference type="AlphaFoldDB" id="A0A0L7LSQ4"/>
<dbReference type="InterPro" id="IPR013120">
    <property type="entry name" value="FAR_NAD-bd"/>
</dbReference>
<keyword evidence="2 4" id="KW-0444">Lipid biosynthesis</keyword>
<feature type="non-terminal residue" evidence="7">
    <location>
        <position position="383"/>
    </location>
</feature>
<gene>
    <name evidence="7" type="ORF">OBRU01_02222</name>
</gene>
<comment type="function">
    <text evidence="4">Catalyzes the reduction of fatty acyl-CoA to fatty alcohols.</text>
</comment>
<dbReference type="SUPFAM" id="SSF51735">
    <property type="entry name" value="NAD(P)-binding Rossmann-fold domains"/>
    <property type="match status" value="1"/>
</dbReference>
<keyword evidence="4" id="KW-0472">Membrane</keyword>